<keyword evidence="2" id="KW-1185">Reference proteome</keyword>
<sequence length="55" mass="6574">MSTNHDIFTKEACEKKLSELMELVEHIETQWVLKTNKETQNQYWSLNDIYKKEGA</sequence>
<evidence type="ECO:0000313" key="1">
    <source>
        <dbReference type="EMBL" id="QGH34757.1"/>
    </source>
</evidence>
<reference evidence="1 2" key="1">
    <citation type="submission" date="2019-11" db="EMBL/GenBank/DDBJ databases">
        <title>Gracilibacillus salitolerans sp. nov., a moderate halophile isolated from a saline soil in northwest China.</title>
        <authorList>
            <person name="Gan L."/>
        </authorList>
    </citation>
    <scope>NUCLEOTIDE SEQUENCE [LARGE SCALE GENOMIC DNA]</scope>
    <source>
        <strain evidence="1 2">SCU50</strain>
    </source>
</reference>
<dbReference type="KEGG" id="grc:GI584_12265"/>
<gene>
    <name evidence="1" type="ORF">GI584_12265</name>
</gene>
<evidence type="ECO:0000313" key="2">
    <source>
        <dbReference type="Proteomes" id="UP000339690"/>
    </source>
</evidence>
<accession>A0A5Q2TKZ3</accession>
<protein>
    <submittedName>
        <fullName evidence="1">Uncharacterized protein</fullName>
    </submittedName>
</protein>
<dbReference type="Proteomes" id="UP000339690">
    <property type="component" value="Chromosome"/>
</dbReference>
<organism evidence="1 2">
    <name type="scientific">Gracilibacillus salitolerans</name>
    <dbReference type="NCBI Taxonomy" id="2663022"/>
    <lineage>
        <taxon>Bacteria</taxon>
        <taxon>Bacillati</taxon>
        <taxon>Bacillota</taxon>
        <taxon>Bacilli</taxon>
        <taxon>Bacillales</taxon>
        <taxon>Bacillaceae</taxon>
        <taxon>Gracilibacillus</taxon>
    </lineage>
</organism>
<proteinExistence type="predicted"/>
<name>A0A5Q2TKZ3_9BACI</name>
<dbReference type="RefSeq" id="WP_153791411.1">
    <property type="nucleotide sequence ID" value="NZ_CP045915.1"/>
</dbReference>
<dbReference type="AlphaFoldDB" id="A0A5Q2TKZ3"/>
<dbReference type="EMBL" id="CP045915">
    <property type="protein sequence ID" value="QGH34757.1"/>
    <property type="molecule type" value="Genomic_DNA"/>
</dbReference>